<dbReference type="InterPro" id="IPR049874">
    <property type="entry name" value="ROK_cs"/>
</dbReference>
<dbReference type="SUPFAM" id="SSF46785">
    <property type="entry name" value="Winged helix' DNA-binding domain"/>
    <property type="match status" value="1"/>
</dbReference>
<dbReference type="KEGG" id="tmi:THEMA_02670"/>
<accession>G4FHX0</accession>
<keyword evidence="4" id="KW-1185">Reference proteome</keyword>
<proteinExistence type="inferred from homology"/>
<dbReference type="PANTHER" id="PTHR18964:SF149">
    <property type="entry name" value="BIFUNCTIONAL UDP-N-ACETYLGLUCOSAMINE 2-EPIMERASE_N-ACETYLMANNOSAMINE KINASE"/>
    <property type="match status" value="1"/>
</dbReference>
<dbReference type="InParanoid" id="Q9WYP2"/>
<protein>
    <submittedName>
        <fullName evidence="3">Transcriptional regulator, XylR-related</fullName>
    </submittedName>
</protein>
<name>Q9WYP2_THEMA</name>
<dbReference type="OrthoDB" id="9796533at2"/>
<feature type="domain" description="HTH marR-type" evidence="2">
    <location>
        <begin position="5"/>
        <end position="50"/>
    </location>
</feature>
<dbReference type="PANTHER" id="PTHR18964">
    <property type="entry name" value="ROK (REPRESSOR, ORF, KINASE) FAMILY"/>
    <property type="match status" value="1"/>
</dbReference>
<dbReference type="PROSITE" id="PS01125">
    <property type="entry name" value="ROK"/>
    <property type="match status" value="1"/>
</dbReference>
<comment type="similarity">
    <text evidence="1">Belongs to the ROK (NagC/XylR) family.</text>
</comment>
<dbReference type="InterPro" id="IPR000600">
    <property type="entry name" value="ROK"/>
</dbReference>
<dbReference type="PIR" id="A72381">
    <property type="entry name" value="A72381"/>
</dbReference>
<reference evidence="3 4" key="1">
    <citation type="journal article" date="1999" name="Nature">
        <title>Evidence for lateral gene transfer between Archaea and Bacteria from genome sequence of Thermotoga maritima.</title>
        <authorList>
            <person name="Nelson K.E."/>
            <person name="Clayton R.A."/>
            <person name="Gill S.R."/>
            <person name="Gwinn M.L."/>
            <person name="Dodson R.J."/>
            <person name="Haft D.H."/>
            <person name="Hickey E.K."/>
            <person name="Peterson J.D."/>
            <person name="Nelson W.C."/>
            <person name="Ketchum K.A."/>
            <person name="McDonald L."/>
            <person name="Utterback T.R."/>
            <person name="Malek J.A."/>
            <person name="Linher K.D."/>
            <person name="Garrett M.M."/>
            <person name="Stewart A.M."/>
            <person name="Cotton M.D."/>
            <person name="Pratt M.S."/>
            <person name="Phillips C.A."/>
            <person name="Richardson D."/>
            <person name="Heidelberg J."/>
            <person name="Sutton G.G."/>
            <person name="Fleischmann R.D."/>
            <person name="White O."/>
            <person name="Salzberg S.L."/>
            <person name="Smith H.O."/>
            <person name="Venter J.C."/>
            <person name="Fraser C.M."/>
        </authorList>
    </citation>
    <scope>NUCLEOTIDE SEQUENCE [LARGE SCALE GENOMIC DNA]</scope>
    <source>
        <strain evidence="4">ATCC 43589 / DSM 3109 / JCM 10099 / NBRC 100826 / MSB8</strain>
    </source>
</reference>
<organism evidence="3 4">
    <name type="scientific">Thermotoga maritima (strain ATCC 43589 / DSM 3109 / JCM 10099 / NBRC 100826 / MSB8)</name>
    <dbReference type="NCBI Taxonomy" id="243274"/>
    <lineage>
        <taxon>Bacteria</taxon>
        <taxon>Thermotogati</taxon>
        <taxon>Thermotogota</taxon>
        <taxon>Thermotogae</taxon>
        <taxon>Thermotogales</taxon>
        <taxon>Thermotogaceae</taxon>
        <taxon>Thermotoga</taxon>
    </lineage>
</organism>
<dbReference type="InterPro" id="IPR043129">
    <property type="entry name" value="ATPase_NBD"/>
</dbReference>
<dbReference type="PATRIC" id="fig|243274.17.peg.409"/>
<dbReference type="FunCoup" id="Q9WYP2">
    <property type="interactions" value="31"/>
</dbReference>
<dbReference type="EMBL" id="AE000512">
    <property type="protein sequence ID" value="AAD35496.1"/>
    <property type="molecule type" value="Genomic_DNA"/>
</dbReference>
<evidence type="ECO:0000259" key="2">
    <source>
        <dbReference type="Pfam" id="PF12802"/>
    </source>
</evidence>
<dbReference type="Gene3D" id="1.10.10.10">
    <property type="entry name" value="Winged helix-like DNA-binding domain superfamily/Winged helix DNA-binding domain"/>
    <property type="match status" value="1"/>
</dbReference>
<dbReference type="CDD" id="cd23763">
    <property type="entry name" value="ASKHA_ATPase_ROK"/>
    <property type="match status" value="1"/>
</dbReference>
<accession>Q9WYP2</accession>
<dbReference type="RefSeq" id="WP_004083258.1">
    <property type="nucleotide sequence ID" value="NC_000853.1"/>
</dbReference>
<dbReference type="KEGG" id="tma:TM0411"/>
<dbReference type="Proteomes" id="UP000008183">
    <property type="component" value="Chromosome"/>
</dbReference>
<dbReference type="SUPFAM" id="SSF53067">
    <property type="entry name" value="Actin-like ATPase domain"/>
    <property type="match status" value="1"/>
</dbReference>
<dbReference type="EnsemblBacteria" id="AAD35496">
    <property type="protein sequence ID" value="AAD35496"/>
    <property type="gene ID" value="TM_0411"/>
</dbReference>
<dbReference type="InterPro" id="IPR036388">
    <property type="entry name" value="WH-like_DNA-bd_sf"/>
</dbReference>
<dbReference type="Pfam" id="PF12802">
    <property type="entry name" value="MarR_2"/>
    <property type="match status" value="1"/>
</dbReference>
<dbReference type="AlphaFoldDB" id="Q9WYP2"/>
<sequence length="383" mass="41965">MLNEMEKTVLQMIMAGSDISRVDISRALGISKPVVSKAVNRLIELGFVKEAGRKESSSKGGRKPVLLSFVPESRYVIGVDIGGTKIDAVLTDLVGNVLNKEHILLPSNLDKRKLLELIKKVIHPFLVYERILGIGIGIPGTVDEDHLVKRIPAFDVTDWDLKEELEKTFGYPVFVENNANLDAFAEAKIGAGRGFRCVLLISVGWGIGSGIVYDGKIFRGARGKAGEFGHIVTDWSKEKEIVLEKGFGHLEEWFSGFSMSKRFGKSPEWVFEKRHNEIKKNLEHFGVAVANAIVLFDPDVVIIKGGIGLHQFEKISAVVRSVVSKIVPEDILKDVEIRKGEIEEYGVAIGGALFVIENILGLKGGGKYEGCQASREVGSKAGV</sequence>
<dbReference type="InterPro" id="IPR036390">
    <property type="entry name" value="WH_DNA-bd_sf"/>
</dbReference>
<gene>
    <name evidence="3" type="ordered locus">TM_0411</name>
</gene>
<dbReference type="KEGG" id="tmw:THMA_0417"/>
<dbReference type="KEGG" id="tmm:Tmari_0408"/>
<dbReference type="PaxDb" id="243274-THEMA_02670"/>
<evidence type="ECO:0000256" key="1">
    <source>
        <dbReference type="ARBA" id="ARBA00006479"/>
    </source>
</evidence>
<dbReference type="GO" id="GO:0003700">
    <property type="term" value="F:DNA-binding transcription factor activity"/>
    <property type="evidence" value="ECO:0007669"/>
    <property type="project" value="InterPro"/>
</dbReference>
<dbReference type="Gene3D" id="3.30.420.40">
    <property type="match status" value="2"/>
</dbReference>
<evidence type="ECO:0000313" key="3">
    <source>
        <dbReference type="EMBL" id="AAD35496.1"/>
    </source>
</evidence>
<dbReference type="InterPro" id="IPR000835">
    <property type="entry name" value="HTH_MarR-typ"/>
</dbReference>
<evidence type="ECO:0000313" key="4">
    <source>
        <dbReference type="Proteomes" id="UP000008183"/>
    </source>
</evidence>
<dbReference type="Pfam" id="PF00480">
    <property type="entry name" value="ROK"/>
    <property type="match status" value="1"/>
</dbReference>